<evidence type="ECO:0000313" key="2">
    <source>
        <dbReference type="Proteomes" id="UP000838324"/>
    </source>
</evidence>
<keyword evidence="2" id="KW-1185">Reference proteome</keyword>
<protein>
    <recommendedName>
        <fullName evidence="3">Lipoprotein</fullName>
    </recommendedName>
</protein>
<dbReference type="EMBL" id="CAKMMG010000001">
    <property type="protein sequence ID" value="CAH1194047.1"/>
    <property type="molecule type" value="Genomic_DNA"/>
</dbReference>
<evidence type="ECO:0008006" key="3">
    <source>
        <dbReference type="Google" id="ProtNLM"/>
    </source>
</evidence>
<reference evidence="1" key="1">
    <citation type="submission" date="2022-01" db="EMBL/GenBank/DDBJ databases">
        <authorList>
            <person name="Criscuolo A."/>
        </authorList>
    </citation>
    <scope>NUCLEOTIDE SEQUENCE</scope>
    <source>
        <strain evidence="1">CIP111892</strain>
    </source>
</reference>
<comment type="caution">
    <text evidence="1">The sequence shown here is derived from an EMBL/GenBank/DDBJ whole genome shotgun (WGS) entry which is preliminary data.</text>
</comment>
<dbReference type="SUPFAM" id="SSF69318">
    <property type="entry name" value="Integrin alpha N-terminal domain"/>
    <property type="match status" value="1"/>
</dbReference>
<accession>A0ABM9BUV2</accession>
<dbReference type="InterPro" id="IPR028994">
    <property type="entry name" value="Integrin_alpha_N"/>
</dbReference>
<dbReference type="RefSeq" id="WP_236331285.1">
    <property type="nucleotide sequence ID" value="NZ_CAKMMG010000001.1"/>
</dbReference>
<gene>
    <name evidence="1" type="ORF">PAECIP111892_01391</name>
</gene>
<proteinExistence type="predicted"/>
<name>A0ABM9BUV2_9BACL</name>
<sequence length="227" mass="25457">MNSNRKFAEFGVCLLSVILLFTACDSKSEKLSVKEAETIIQELLGQQKVSLVSELNEITPPEVWSETKHQIFKDSSSLETFVVADGKAAVLGIGFGANGVTSVVPYDINNDGTMDLVYAYSFGSGIHRSVISWMDLNTMTEYSPQGKIEQPVRDSIQASFRTYDLILEKGKNKIVVYQIVNKQNKEDVYKALQKYPSKKDIQSMDLKQEGLLYVENDVLFYEAVDVK</sequence>
<dbReference type="Proteomes" id="UP000838324">
    <property type="component" value="Unassembled WGS sequence"/>
</dbReference>
<organism evidence="1 2">
    <name type="scientific">Paenibacillus auburnensis</name>
    <dbReference type="NCBI Taxonomy" id="2905649"/>
    <lineage>
        <taxon>Bacteria</taxon>
        <taxon>Bacillati</taxon>
        <taxon>Bacillota</taxon>
        <taxon>Bacilli</taxon>
        <taxon>Bacillales</taxon>
        <taxon>Paenibacillaceae</taxon>
        <taxon>Paenibacillus</taxon>
    </lineage>
</organism>
<evidence type="ECO:0000313" key="1">
    <source>
        <dbReference type="EMBL" id="CAH1194047.1"/>
    </source>
</evidence>
<dbReference type="PROSITE" id="PS51257">
    <property type="entry name" value="PROKAR_LIPOPROTEIN"/>
    <property type="match status" value="1"/>
</dbReference>